<evidence type="ECO:0000313" key="3">
    <source>
        <dbReference type="Proteomes" id="UP000245938"/>
    </source>
</evidence>
<accession>A0A2U3ALN2</accession>
<gene>
    <name evidence="2" type="ORF">DEX24_07505</name>
</gene>
<reference evidence="2 3" key="1">
    <citation type="submission" date="2018-05" db="EMBL/GenBank/DDBJ databases">
        <title>Kurthia sibirica genome sequence.</title>
        <authorList>
            <person name="Maclea K.S."/>
            <person name="Goen A.E."/>
        </authorList>
    </citation>
    <scope>NUCLEOTIDE SEQUENCE [LARGE SCALE GENOMIC DNA]</scope>
    <source>
        <strain evidence="2 3">ATCC 49154</strain>
    </source>
</reference>
<organism evidence="2 3">
    <name type="scientific">Kurthia sibirica</name>
    <dbReference type="NCBI Taxonomy" id="202750"/>
    <lineage>
        <taxon>Bacteria</taxon>
        <taxon>Bacillati</taxon>
        <taxon>Bacillota</taxon>
        <taxon>Bacilli</taxon>
        <taxon>Bacillales</taxon>
        <taxon>Caryophanaceae</taxon>
        <taxon>Kurthia</taxon>
    </lineage>
</organism>
<proteinExistence type="predicted"/>
<dbReference type="AlphaFoldDB" id="A0A2U3ALN2"/>
<dbReference type="EMBL" id="QFVR01000008">
    <property type="protein sequence ID" value="PWI25445.1"/>
    <property type="molecule type" value="Genomic_DNA"/>
</dbReference>
<protein>
    <submittedName>
        <fullName evidence="2">Uncharacterized protein</fullName>
    </submittedName>
</protein>
<keyword evidence="1" id="KW-1133">Transmembrane helix</keyword>
<feature type="transmembrane region" description="Helical" evidence="1">
    <location>
        <begin position="63"/>
        <end position="84"/>
    </location>
</feature>
<evidence type="ECO:0000256" key="1">
    <source>
        <dbReference type="SAM" id="Phobius"/>
    </source>
</evidence>
<sequence length="340" mass="39506">MTTYICERHNCEQNQVLQDDKLVLYCPECAKLNIVKIIQLEEQINYDNTKIDHSKLKKRKRSLYSQFLLGLIVAFYLQVTPWLFAPLFIQIESLGGYFVAVSTAYMWMWSNGLLIMMSLILILIGAYNVKDAMTKIKKLPQEKILNSLTKKDVSFALDRFQASNRLVVAKSYLQKIHKKYSEQKTTVTPVEVMTEYELTLYYAKLLQHLKFTNVKLTVPLDSFGINLIGTRDGIKTAFMVVKDVDRLSSNAVNKLGTGRAYFDCEEAVVLAQKDLSKDMQQFIEELLMGFWNMEEIKEQITSSSVDEWMIYLEDYLIRNDTDLSKYAIHEKQRIIHLNHS</sequence>
<dbReference type="RefSeq" id="WP_109305805.1">
    <property type="nucleotide sequence ID" value="NZ_BJUF01000044.1"/>
</dbReference>
<dbReference type="Proteomes" id="UP000245938">
    <property type="component" value="Unassembled WGS sequence"/>
</dbReference>
<feature type="transmembrane region" description="Helical" evidence="1">
    <location>
        <begin position="104"/>
        <end position="129"/>
    </location>
</feature>
<keyword evidence="3" id="KW-1185">Reference proteome</keyword>
<keyword evidence="1" id="KW-0812">Transmembrane</keyword>
<name>A0A2U3ALN2_9BACL</name>
<dbReference type="OrthoDB" id="2456434at2"/>
<evidence type="ECO:0000313" key="2">
    <source>
        <dbReference type="EMBL" id="PWI25445.1"/>
    </source>
</evidence>
<keyword evidence="1" id="KW-0472">Membrane</keyword>
<comment type="caution">
    <text evidence="2">The sequence shown here is derived from an EMBL/GenBank/DDBJ whole genome shotgun (WGS) entry which is preliminary data.</text>
</comment>